<feature type="non-terminal residue" evidence="14">
    <location>
        <position position="1149"/>
    </location>
</feature>
<feature type="binding site" evidence="8">
    <location>
        <position position="1009"/>
    </location>
    <ligand>
        <name>AMP</name>
        <dbReference type="ChEBI" id="CHEBI:456215"/>
    </ligand>
</feature>
<dbReference type="InterPro" id="IPR002073">
    <property type="entry name" value="PDEase_catalytic_dom"/>
</dbReference>
<dbReference type="OrthoDB" id="342865at2759"/>
<feature type="transmembrane region" description="Helical" evidence="12">
    <location>
        <begin position="170"/>
        <end position="193"/>
    </location>
</feature>
<dbReference type="AlphaFoldDB" id="A0A7J6L6S2"/>
<dbReference type="InterPro" id="IPR003607">
    <property type="entry name" value="HD/PDEase_dom"/>
</dbReference>
<feature type="transmembrane region" description="Helical" evidence="12">
    <location>
        <begin position="348"/>
        <end position="369"/>
    </location>
</feature>
<feature type="transmembrane region" description="Helical" evidence="12">
    <location>
        <begin position="381"/>
        <end position="397"/>
    </location>
</feature>
<dbReference type="GO" id="GO:0005216">
    <property type="term" value="F:monoatomic ion channel activity"/>
    <property type="evidence" value="ECO:0007669"/>
    <property type="project" value="InterPro"/>
</dbReference>
<feature type="active site" description="Proton donor" evidence="7">
    <location>
        <position position="798"/>
    </location>
</feature>
<evidence type="ECO:0000256" key="4">
    <source>
        <dbReference type="ARBA" id="ARBA00022801"/>
    </source>
</evidence>
<sequence length="1149" mass="125805">DITFGQNTYTSLFVYKKPTGSLTATSTVFENFCGPSVPAFNSLSEISTTRLWDGRLPKTSLCFPACKGKGYDAAQSIALDLSSTLNQDEIEAQLNSSSLLSVGEQLTMALYSSSGDSRPYCSDQEIDLEEDDLLCVDPQDDCETESFSDEICYSGGHQDTGAICIPWGRIFLAILYSAPVQFILDLLLLMIVLGDNRSRSVTAEDDLSDSAVVAASRKCTIQWLLLTAVIALVLIVSRIRAALFVPRILVNCIPIRPTSQHCIASSNLLGKVQAADYRRLSDADGESDDGKGKEELSPWQLLRSLTILVVESQGFEYFVYSLVGVYALFILSSLGIEDYVSAGVNNVFEAIDTVFLGLFLLEIVLRLIAEGLWYLYDRWNLFDFVIVVGSCVAKIAAPGDAQSFTILRLFRLLRLVLALRKAGSKKKARGGQQSDSTALQFSSRVDRVVDILREVKESKGVSAAMREKMDWASEIISTNKLYTISVSAGKGGTDEDGDDELGAIRSEINDWLALASATAKTSTKTWRDDELENFLAKKRAASLADTNAENASKASHSQTRTANLLGSILAGSELITDHPDNGQINRINLDPGATRVIGYLAKSATMWSFNIFTLRYLLGHPNNIPDPEAYDASYAPELDPRLKSPAEVLASPKAAQNRRGSVLNVVASGARRSIRGSITGGGTTTSNPALTARLTSLGHDVMTGTLYRTFNKNAALGFFDDSDLSELPLLSCAGMYFFSVVSAFGDDYGPVGQLLPSESPRNYKQHVVSDRSVKLDLVATAEFLRKVEKGYLPRNPYHNSMHSVDVMQAMLTFLVCIQLGSASPQLFSAQEVQAGLLAAAIHDYQHPGVDNGFLTSSHHPIAIRYSDNSILENHHVASVFTLLNKMPVNPLTGYSEEDWALSRKMIIEMVLMTDNQNHFTTLSELRAKLKNCSSSFPGHKSDLSDRQLLLNILLHAADLSNPSRDIECYLLWAPRVMEEFSRQGDLERERGMPLSPMHDRTNVNTPKCQTGFIDVLVLPLYQVLSQIMPDLINGECLPNLQLSRQYYATRPGAAVDVAGGGRASIVRRLSLLKSGNTTKALGEIVTSPDSGSPKSRDNPERENDVSSVSRKVSQSLMKLMTTARGLFGIASRVRQESGRSQEMSEEMPI</sequence>
<dbReference type="Pfam" id="PF00520">
    <property type="entry name" value="Ion_trans"/>
    <property type="match status" value="1"/>
</dbReference>
<dbReference type="SMART" id="SM00471">
    <property type="entry name" value="HDc"/>
    <property type="match status" value="1"/>
</dbReference>
<dbReference type="SUPFAM" id="SSF81324">
    <property type="entry name" value="Voltage-gated potassium channels"/>
    <property type="match status" value="1"/>
</dbReference>
<organism evidence="14 15">
    <name type="scientific">Perkinsus chesapeaki</name>
    <name type="common">Clam parasite</name>
    <name type="synonym">Perkinsus andrewsi</name>
    <dbReference type="NCBI Taxonomy" id="330153"/>
    <lineage>
        <taxon>Eukaryota</taxon>
        <taxon>Sar</taxon>
        <taxon>Alveolata</taxon>
        <taxon>Perkinsozoa</taxon>
        <taxon>Perkinsea</taxon>
        <taxon>Perkinsida</taxon>
        <taxon>Perkinsidae</taxon>
        <taxon>Perkinsus</taxon>
    </lineage>
</organism>
<feature type="compositionally biased region" description="Basic and acidic residues" evidence="11">
    <location>
        <begin position="1094"/>
        <end position="1104"/>
    </location>
</feature>
<feature type="transmembrane region" description="Helical" evidence="12">
    <location>
        <begin position="317"/>
        <end position="336"/>
    </location>
</feature>
<dbReference type="PRINTS" id="PR00387">
    <property type="entry name" value="PDIESTERASE1"/>
</dbReference>
<comment type="subcellular location">
    <subcellularLocation>
        <location evidence="1">Membrane</location>
        <topology evidence="1">Multi-pass membrane protein</topology>
    </subcellularLocation>
</comment>
<dbReference type="InterPro" id="IPR027359">
    <property type="entry name" value="Volt_channel_dom_sf"/>
</dbReference>
<evidence type="ECO:0000313" key="14">
    <source>
        <dbReference type="EMBL" id="KAF4654886.1"/>
    </source>
</evidence>
<evidence type="ECO:0000256" key="5">
    <source>
        <dbReference type="ARBA" id="ARBA00022989"/>
    </source>
</evidence>
<dbReference type="GO" id="GO:0007165">
    <property type="term" value="P:signal transduction"/>
    <property type="evidence" value="ECO:0007669"/>
    <property type="project" value="InterPro"/>
</dbReference>
<evidence type="ECO:0000256" key="11">
    <source>
        <dbReference type="SAM" id="MobiDB-lite"/>
    </source>
</evidence>
<feature type="binding site" evidence="9">
    <location>
        <position position="843"/>
    </location>
    <ligand>
        <name>Zn(2+)</name>
        <dbReference type="ChEBI" id="CHEBI:29105"/>
        <label>2</label>
    </ligand>
</feature>
<keyword evidence="5 12" id="KW-1133">Transmembrane helix</keyword>
<dbReference type="InterPro" id="IPR036971">
    <property type="entry name" value="PDEase_catalytic_dom_sf"/>
</dbReference>
<keyword evidence="3 9" id="KW-0479">Metal-binding</keyword>
<feature type="binding site" evidence="9">
    <location>
        <position position="958"/>
    </location>
    <ligand>
        <name>Zn(2+)</name>
        <dbReference type="ChEBI" id="CHEBI:29105"/>
        <label>1</label>
    </ligand>
</feature>
<dbReference type="CDD" id="cd00077">
    <property type="entry name" value="HDc"/>
    <property type="match status" value="1"/>
</dbReference>
<feature type="binding site" evidence="8">
    <location>
        <position position="843"/>
    </location>
    <ligand>
        <name>AMP</name>
        <dbReference type="ChEBI" id="CHEBI:456215"/>
    </ligand>
</feature>
<dbReference type="SUPFAM" id="SSF109604">
    <property type="entry name" value="HD-domain/PDEase-like"/>
    <property type="match status" value="1"/>
</dbReference>
<protein>
    <recommendedName>
        <fullName evidence="10">Phosphodiesterase</fullName>
        <ecNumber evidence="10">3.1.4.-</ecNumber>
    </recommendedName>
</protein>
<evidence type="ECO:0000256" key="2">
    <source>
        <dbReference type="ARBA" id="ARBA00022692"/>
    </source>
</evidence>
<feature type="binding site" evidence="9">
    <location>
        <position position="842"/>
    </location>
    <ligand>
        <name>Zn(2+)</name>
        <dbReference type="ChEBI" id="CHEBI:29105"/>
        <label>1</label>
    </ligand>
</feature>
<evidence type="ECO:0000256" key="8">
    <source>
        <dbReference type="PIRSR" id="PIRSR623088-2"/>
    </source>
</evidence>
<feature type="binding site" evidence="8">
    <location>
        <begin position="798"/>
        <end position="802"/>
    </location>
    <ligand>
        <name>AMP</name>
        <dbReference type="ChEBI" id="CHEBI:456215"/>
    </ligand>
</feature>
<proteinExistence type="inferred from homology"/>
<dbReference type="InterPro" id="IPR023088">
    <property type="entry name" value="PDEase"/>
</dbReference>
<evidence type="ECO:0000259" key="13">
    <source>
        <dbReference type="PROSITE" id="PS51845"/>
    </source>
</evidence>
<dbReference type="PROSITE" id="PS51845">
    <property type="entry name" value="PDEASE_I_2"/>
    <property type="match status" value="1"/>
</dbReference>
<dbReference type="InterPro" id="IPR005821">
    <property type="entry name" value="Ion_trans_dom"/>
</dbReference>
<dbReference type="EC" id="3.1.4.-" evidence="10"/>
<feature type="binding site" evidence="9">
    <location>
        <position position="802"/>
    </location>
    <ligand>
        <name>Zn(2+)</name>
        <dbReference type="ChEBI" id="CHEBI:29105"/>
        <label>1</label>
    </ligand>
</feature>
<evidence type="ECO:0000256" key="10">
    <source>
        <dbReference type="RuleBase" id="RU363067"/>
    </source>
</evidence>
<comment type="caution">
    <text evidence="14">The sequence shown here is derived from an EMBL/GenBank/DDBJ whole genome shotgun (WGS) entry which is preliminary data.</text>
</comment>
<dbReference type="Pfam" id="PF00233">
    <property type="entry name" value="PDEase_I"/>
    <property type="match status" value="1"/>
</dbReference>
<dbReference type="InterPro" id="IPR023174">
    <property type="entry name" value="PDEase_CS"/>
</dbReference>
<evidence type="ECO:0000256" key="12">
    <source>
        <dbReference type="SAM" id="Phobius"/>
    </source>
</evidence>
<feature type="region of interest" description="Disordered" evidence="11">
    <location>
        <begin position="1082"/>
        <end position="1112"/>
    </location>
</feature>
<evidence type="ECO:0000256" key="3">
    <source>
        <dbReference type="ARBA" id="ARBA00022723"/>
    </source>
</evidence>
<comment type="similarity">
    <text evidence="10">Belongs to the cyclic nucleotide phosphodiesterase family.</text>
</comment>
<dbReference type="GO" id="GO:0004114">
    <property type="term" value="F:3',5'-cyclic-nucleotide phosphodiesterase activity"/>
    <property type="evidence" value="ECO:0007669"/>
    <property type="project" value="InterPro"/>
</dbReference>
<feature type="domain" description="PDEase" evidence="13">
    <location>
        <begin position="706"/>
        <end position="1054"/>
    </location>
</feature>
<keyword evidence="4 10" id="KW-0378">Hydrolase</keyword>
<accession>A0A7J6L6S2</accession>
<feature type="binding site" evidence="8">
    <location>
        <position position="958"/>
    </location>
    <ligand>
        <name>AMP</name>
        <dbReference type="ChEBI" id="CHEBI:456215"/>
    </ligand>
</feature>
<dbReference type="GO" id="GO:0046872">
    <property type="term" value="F:metal ion binding"/>
    <property type="evidence" value="ECO:0007669"/>
    <property type="project" value="UniProtKB-KW"/>
</dbReference>
<feature type="binding site" evidence="9">
    <location>
        <position position="843"/>
    </location>
    <ligand>
        <name>Zn(2+)</name>
        <dbReference type="ChEBI" id="CHEBI:29105"/>
        <label>1</label>
    </ligand>
</feature>
<feature type="transmembrane region" description="Helical" evidence="12">
    <location>
        <begin position="220"/>
        <end position="239"/>
    </location>
</feature>
<keyword evidence="2 12" id="KW-0812">Transmembrane</keyword>
<keyword evidence="6 12" id="KW-0472">Membrane</keyword>
<evidence type="ECO:0000256" key="9">
    <source>
        <dbReference type="PIRSR" id="PIRSR623088-3"/>
    </source>
</evidence>
<evidence type="ECO:0000256" key="1">
    <source>
        <dbReference type="ARBA" id="ARBA00004141"/>
    </source>
</evidence>
<dbReference type="Proteomes" id="UP000591131">
    <property type="component" value="Unassembled WGS sequence"/>
</dbReference>
<evidence type="ECO:0000256" key="7">
    <source>
        <dbReference type="PIRSR" id="PIRSR623088-1"/>
    </source>
</evidence>
<dbReference type="GO" id="GO:0016020">
    <property type="term" value="C:membrane"/>
    <property type="evidence" value="ECO:0007669"/>
    <property type="project" value="UniProtKB-SubCell"/>
</dbReference>
<reference evidence="14 15" key="1">
    <citation type="submission" date="2020-04" db="EMBL/GenBank/DDBJ databases">
        <title>Perkinsus chesapeaki whole genome sequence.</title>
        <authorList>
            <person name="Bogema D.R."/>
        </authorList>
    </citation>
    <scope>NUCLEOTIDE SEQUENCE [LARGE SCALE GENOMIC DNA]</scope>
    <source>
        <strain evidence="14">ATCC PRA-425</strain>
    </source>
</reference>
<dbReference type="Gene3D" id="1.10.1300.10">
    <property type="entry name" value="3'5'-cyclic nucleotide phosphodiesterase, catalytic domain"/>
    <property type="match status" value="1"/>
</dbReference>
<evidence type="ECO:0000313" key="15">
    <source>
        <dbReference type="Proteomes" id="UP000591131"/>
    </source>
</evidence>
<comment type="cofactor">
    <cofactor evidence="10">
        <name>a divalent metal cation</name>
        <dbReference type="ChEBI" id="CHEBI:60240"/>
    </cofactor>
    <text evidence="10">Binds 2 divalent metal cations per subunit. Site 1 may preferentially bind zinc ions, while site 2 has a preference for magnesium and/or manganese ions.</text>
</comment>
<dbReference type="EMBL" id="JAAPAO010000696">
    <property type="protein sequence ID" value="KAF4654886.1"/>
    <property type="molecule type" value="Genomic_DNA"/>
</dbReference>
<gene>
    <name evidence="14" type="primary">PDE1B_4</name>
    <name evidence="14" type="ORF">FOL47_009708</name>
</gene>
<keyword evidence="15" id="KW-1185">Reference proteome</keyword>
<name>A0A7J6L6S2_PERCH</name>
<dbReference type="PROSITE" id="PS00126">
    <property type="entry name" value="PDEASE_I_1"/>
    <property type="match status" value="1"/>
</dbReference>
<dbReference type="PANTHER" id="PTHR11347">
    <property type="entry name" value="CYCLIC NUCLEOTIDE PHOSPHODIESTERASE"/>
    <property type="match status" value="1"/>
</dbReference>
<evidence type="ECO:0000256" key="6">
    <source>
        <dbReference type="ARBA" id="ARBA00023136"/>
    </source>
</evidence>
<dbReference type="Gene3D" id="1.20.120.350">
    <property type="entry name" value="Voltage-gated potassium channels. Chain C"/>
    <property type="match status" value="1"/>
</dbReference>